<name>A0A6M3J3I7_9ZZZZ</name>
<sequence length="75" mass="8622">MNTAGLILVNVLVLANIFLCIKFIRRQAKLAKRLEFQDQRALDQLATISYRAEMIHKMAAESVNYKQKEAQQNAE</sequence>
<proteinExistence type="predicted"/>
<dbReference type="EMBL" id="MT141503">
    <property type="protein sequence ID" value="QJA63711.1"/>
    <property type="molecule type" value="Genomic_DNA"/>
</dbReference>
<gene>
    <name evidence="3" type="ORF">MM415A00274_0036</name>
    <name evidence="2" type="ORF">MM415B00593_0038</name>
</gene>
<dbReference type="EMBL" id="MT142513">
    <property type="protein sequence ID" value="QJA83579.1"/>
    <property type="molecule type" value="Genomic_DNA"/>
</dbReference>
<feature type="transmembrane region" description="Helical" evidence="1">
    <location>
        <begin position="6"/>
        <end position="24"/>
    </location>
</feature>
<organism evidence="2">
    <name type="scientific">viral metagenome</name>
    <dbReference type="NCBI Taxonomy" id="1070528"/>
    <lineage>
        <taxon>unclassified sequences</taxon>
        <taxon>metagenomes</taxon>
        <taxon>organismal metagenomes</taxon>
    </lineage>
</organism>
<evidence type="ECO:0000313" key="2">
    <source>
        <dbReference type="EMBL" id="QJA63711.1"/>
    </source>
</evidence>
<accession>A0A6M3J3I7</accession>
<evidence type="ECO:0000256" key="1">
    <source>
        <dbReference type="SAM" id="Phobius"/>
    </source>
</evidence>
<keyword evidence="1" id="KW-0472">Membrane</keyword>
<keyword evidence="1" id="KW-1133">Transmembrane helix</keyword>
<evidence type="ECO:0000313" key="3">
    <source>
        <dbReference type="EMBL" id="QJA83579.1"/>
    </source>
</evidence>
<protein>
    <submittedName>
        <fullName evidence="2">Uncharacterized protein</fullName>
    </submittedName>
</protein>
<reference evidence="2" key="1">
    <citation type="submission" date="2020-03" db="EMBL/GenBank/DDBJ databases">
        <title>The deep terrestrial virosphere.</title>
        <authorList>
            <person name="Holmfeldt K."/>
            <person name="Nilsson E."/>
            <person name="Simone D."/>
            <person name="Lopez-Fernandez M."/>
            <person name="Wu X."/>
            <person name="de Brujin I."/>
            <person name="Lundin D."/>
            <person name="Andersson A."/>
            <person name="Bertilsson S."/>
            <person name="Dopson M."/>
        </authorList>
    </citation>
    <scope>NUCLEOTIDE SEQUENCE</scope>
    <source>
        <strain evidence="3">MM415A00274</strain>
        <strain evidence="2">MM415B00593</strain>
    </source>
</reference>
<keyword evidence="1" id="KW-0812">Transmembrane</keyword>
<dbReference type="AlphaFoldDB" id="A0A6M3J3I7"/>